<evidence type="ECO:0000256" key="5">
    <source>
        <dbReference type="ARBA" id="ARBA00023136"/>
    </source>
</evidence>
<keyword evidence="3" id="KW-0997">Cell inner membrane</keyword>
<dbReference type="EMBL" id="CP035467">
    <property type="protein sequence ID" value="QCW81156.1"/>
    <property type="molecule type" value="Genomic_DNA"/>
</dbReference>
<keyword evidence="8" id="KW-1185">Reference proteome</keyword>
<dbReference type="GO" id="GO:0016746">
    <property type="term" value="F:acyltransferase activity"/>
    <property type="evidence" value="ECO:0007669"/>
    <property type="project" value="UniProtKB-KW"/>
</dbReference>
<proteinExistence type="predicted"/>
<dbReference type="PANTHER" id="PTHR30606:SF9">
    <property type="entry name" value="LIPID A BIOSYNTHESIS LAUROYLTRANSFERASE"/>
    <property type="match status" value="1"/>
</dbReference>
<dbReference type="Pfam" id="PF03279">
    <property type="entry name" value="Lip_A_acyltrans"/>
    <property type="match status" value="1"/>
</dbReference>
<evidence type="ECO:0000256" key="3">
    <source>
        <dbReference type="ARBA" id="ARBA00022519"/>
    </source>
</evidence>
<keyword evidence="2" id="KW-1003">Cell membrane</keyword>
<evidence type="ECO:0008006" key="9">
    <source>
        <dbReference type="Google" id="ProtNLM"/>
    </source>
</evidence>
<sequence length="307" mass="35225">MKHWANMEERGVIWGMQLLLKVYLLFGRRVLQVFLYPVVSYYWLINGKARAASIDYLRRVSAFWPAGTIRTERYGSYLHFIAFANAIIDKLAAWSGAISLNDVEYHGRDAIVSHLEHGQGVLILGSHLGNMEVCRVIAKLRKNLTVNVLVHTKHAEKFNALLNRYAESGRMNLVQVTEMNAATAMLLQDKIEAGELVVIAADRIPVTGQGRVAKARFLGATALFPQGPYILASLLKCPVYTLFCLKRLDKQIIYFDHFSDGLNLPRKQRDERVQHYAQSYADRLQHYCQLEPLQWFNFYDFWQDGND</sequence>
<evidence type="ECO:0000256" key="2">
    <source>
        <dbReference type="ARBA" id="ARBA00022475"/>
    </source>
</evidence>
<gene>
    <name evidence="7" type="ORF">EQU24_01985</name>
</gene>
<dbReference type="STRING" id="675511.GCA_000341735_02608"/>
<dbReference type="OrthoDB" id="9808633at2"/>
<dbReference type="RefSeq" id="WP_017841110.1">
    <property type="nucleotide sequence ID" value="NZ_CP035467.1"/>
</dbReference>
<evidence type="ECO:0000256" key="6">
    <source>
        <dbReference type="ARBA" id="ARBA00023315"/>
    </source>
</evidence>
<protein>
    <recommendedName>
        <fullName evidence="9">Acyltransferase</fullName>
    </recommendedName>
</protein>
<dbReference type="PANTHER" id="PTHR30606">
    <property type="entry name" value="LIPID A BIOSYNTHESIS LAUROYL ACYLTRANSFERASE"/>
    <property type="match status" value="1"/>
</dbReference>
<comment type="subcellular location">
    <subcellularLocation>
        <location evidence="1">Cell inner membrane</location>
    </subcellularLocation>
</comment>
<evidence type="ECO:0000256" key="4">
    <source>
        <dbReference type="ARBA" id="ARBA00022679"/>
    </source>
</evidence>
<evidence type="ECO:0000313" key="7">
    <source>
        <dbReference type="EMBL" id="QCW81156.1"/>
    </source>
</evidence>
<name>A0A4P9UNS5_METBY</name>
<accession>A0A4P9UNS5</accession>
<reference evidence="8" key="1">
    <citation type="journal article" date="2019" name="J. Bacteriol.">
        <title>A Mutagenic Screen Identifies a TonB-Dependent Receptor Required for the Lanthanide Metal Switch in the Type I Methanotroph 'Methylotuvimicrobium buryatense' 5GB1C.</title>
        <authorList>
            <person name="Groom J.D."/>
            <person name="Ford S.M."/>
            <person name="Pesesky M.W."/>
            <person name="Lidstrom M.E."/>
        </authorList>
    </citation>
    <scope>NUCLEOTIDE SEQUENCE [LARGE SCALE GENOMIC DNA]</scope>
    <source>
        <strain evidence="8">5GB1C</strain>
    </source>
</reference>
<evidence type="ECO:0000313" key="8">
    <source>
        <dbReference type="Proteomes" id="UP000305881"/>
    </source>
</evidence>
<organism evidence="7 8">
    <name type="scientific">Methylotuvimicrobium buryatense</name>
    <name type="common">Methylomicrobium buryatense</name>
    <dbReference type="NCBI Taxonomy" id="95641"/>
    <lineage>
        <taxon>Bacteria</taxon>
        <taxon>Pseudomonadati</taxon>
        <taxon>Pseudomonadota</taxon>
        <taxon>Gammaproteobacteria</taxon>
        <taxon>Methylococcales</taxon>
        <taxon>Methylococcaceae</taxon>
        <taxon>Methylotuvimicrobium</taxon>
    </lineage>
</organism>
<dbReference type="CDD" id="cd07984">
    <property type="entry name" value="LPLAT_LABLAT-like"/>
    <property type="match status" value="1"/>
</dbReference>
<dbReference type="PIRSF" id="PIRSF028561">
    <property type="entry name" value="Ac_Trasf"/>
    <property type="match status" value="1"/>
</dbReference>
<dbReference type="InterPro" id="IPR014548">
    <property type="entry name" value="Ac_Trasf"/>
</dbReference>
<keyword evidence="6" id="KW-0012">Acyltransferase</keyword>
<dbReference type="InterPro" id="IPR004960">
    <property type="entry name" value="LipA_acyltrans"/>
</dbReference>
<evidence type="ECO:0000256" key="1">
    <source>
        <dbReference type="ARBA" id="ARBA00004533"/>
    </source>
</evidence>
<dbReference type="AlphaFoldDB" id="A0A4P9UNS5"/>
<keyword evidence="4" id="KW-0808">Transferase</keyword>
<keyword evidence="5" id="KW-0472">Membrane</keyword>
<dbReference type="GO" id="GO:0005886">
    <property type="term" value="C:plasma membrane"/>
    <property type="evidence" value="ECO:0007669"/>
    <property type="project" value="UniProtKB-SubCell"/>
</dbReference>
<dbReference type="Proteomes" id="UP000305881">
    <property type="component" value="Chromosome"/>
</dbReference>
<dbReference type="KEGG" id="mbur:EQU24_01985"/>
<dbReference type="GO" id="GO:0009247">
    <property type="term" value="P:glycolipid biosynthetic process"/>
    <property type="evidence" value="ECO:0007669"/>
    <property type="project" value="UniProtKB-ARBA"/>
</dbReference>